<feature type="region of interest" description="Disordered" evidence="1">
    <location>
        <begin position="42"/>
        <end position="78"/>
    </location>
</feature>
<name>E9DHX0_COCPS</name>
<accession>E9DHX0</accession>
<protein>
    <submittedName>
        <fullName evidence="2">Predicted protein</fullName>
    </submittedName>
</protein>
<dbReference type="HOGENOM" id="CLU_2026502_0_0_1"/>
<keyword evidence="3" id="KW-1185">Reference proteome</keyword>
<reference evidence="3" key="2">
    <citation type="submission" date="2010-03" db="EMBL/GenBank/DDBJ databases">
        <title>The genome sequence of Coccidioides posadasii strain Silveira.</title>
        <authorList>
            <consortium name="The Broad Institute Genome Sequencing Center for Infectious Disease"/>
            <person name="Neafsey D."/>
            <person name="Orbach M."/>
            <person name="Henn M.R."/>
            <person name="Cole G.T."/>
            <person name="Galgiani J."/>
            <person name="Gardner M.J."/>
            <person name="Kirkland T.N."/>
            <person name="Taylor J.W."/>
            <person name="Young S.K."/>
            <person name="Zeng Q."/>
            <person name="Koehrsen M."/>
            <person name="Alvarado L."/>
            <person name="Berlin A."/>
            <person name="Borenstein D."/>
            <person name="Chapman S.B."/>
            <person name="Chen Z."/>
            <person name="Engels R."/>
            <person name="Freedman E."/>
            <person name="Gellesch M."/>
            <person name="Goldberg J."/>
            <person name="Griggs A."/>
            <person name="Gujja S."/>
            <person name="Heilman E."/>
            <person name="Heiman D."/>
            <person name="Howarth C."/>
            <person name="Jen D."/>
            <person name="Larson L."/>
            <person name="Mehta T."/>
            <person name="Neiman D."/>
            <person name="Park D."/>
            <person name="Pearson M."/>
            <person name="Richards J."/>
            <person name="Roberts A."/>
            <person name="Saif S."/>
            <person name="Shea T."/>
            <person name="Shenoy N."/>
            <person name="Sisk P."/>
            <person name="Stolte C."/>
            <person name="Sykes S."/>
            <person name="Walk T."/>
            <person name="White J."/>
            <person name="Yandava C."/>
            <person name="Haas B."/>
            <person name="Nusbaum C."/>
            <person name="Birren B."/>
        </authorList>
    </citation>
    <scope>NUCLEOTIDE SEQUENCE [LARGE SCALE GENOMIC DNA]</scope>
    <source>
        <strain evidence="3">RMSCC 757 / Silveira</strain>
    </source>
</reference>
<evidence type="ECO:0000313" key="2">
    <source>
        <dbReference type="EMBL" id="EFW14052.1"/>
    </source>
</evidence>
<proteinExistence type="predicted"/>
<reference evidence="3" key="1">
    <citation type="journal article" date="2010" name="Genome Res.">
        <title>Population genomic sequencing of Coccidioides fungi reveals recent hybridization and transposon control.</title>
        <authorList>
            <person name="Neafsey D.E."/>
            <person name="Barker B.M."/>
            <person name="Sharpton T.J."/>
            <person name="Stajich J.E."/>
            <person name="Park D.J."/>
            <person name="Whiston E."/>
            <person name="Hung C.-Y."/>
            <person name="McMahan C."/>
            <person name="White J."/>
            <person name="Sykes S."/>
            <person name="Heiman D."/>
            <person name="Young S."/>
            <person name="Zeng Q."/>
            <person name="Abouelleil A."/>
            <person name="Aftuck L."/>
            <person name="Bessette D."/>
            <person name="Brown A."/>
            <person name="FitzGerald M."/>
            <person name="Lui A."/>
            <person name="Macdonald J.P."/>
            <person name="Priest M."/>
            <person name="Orbach M.J."/>
            <person name="Galgiani J.N."/>
            <person name="Kirkland T.N."/>
            <person name="Cole G.T."/>
            <person name="Birren B.W."/>
            <person name="Henn M.R."/>
            <person name="Taylor J.W."/>
            <person name="Rounsley S.D."/>
        </authorList>
    </citation>
    <scope>NUCLEOTIDE SEQUENCE [LARGE SCALE GENOMIC DNA]</scope>
    <source>
        <strain evidence="3">RMSCC 757 / Silveira</strain>
    </source>
</reference>
<dbReference type="AlphaFoldDB" id="E9DHX0"/>
<sequence length="122" mass="12967">MSTSRVPPVVPPPEYCCITTPYSVLHSDKGVTIVYGSTSTRRLGSAGGTGTRSGVGQLPGLMGWKEDSGTGHRPHFSGLRQGPNEHWWWICQDGCALLTDEANPVSAVISVKVAIVTARNGF</sequence>
<evidence type="ECO:0000256" key="1">
    <source>
        <dbReference type="SAM" id="MobiDB-lite"/>
    </source>
</evidence>
<evidence type="ECO:0000313" key="3">
    <source>
        <dbReference type="Proteomes" id="UP000002497"/>
    </source>
</evidence>
<dbReference type="EMBL" id="GL636509">
    <property type="protein sequence ID" value="EFW14052.1"/>
    <property type="molecule type" value="Genomic_DNA"/>
</dbReference>
<dbReference type="VEuPathDB" id="FungiDB:CPSG_09419"/>
<dbReference type="Proteomes" id="UP000002497">
    <property type="component" value="Unassembled WGS sequence"/>
</dbReference>
<organism evidence="3">
    <name type="scientific">Coccidioides posadasii (strain RMSCC 757 / Silveira)</name>
    <name type="common">Valley fever fungus</name>
    <dbReference type="NCBI Taxonomy" id="443226"/>
    <lineage>
        <taxon>Eukaryota</taxon>
        <taxon>Fungi</taxon>
        <taxon>Dikarya</taxon>
        <taxon>Ascomycota</taxon>
        <taxon>Pezizomycotina</taxon>
        <taxon>Eurotiomycetes</taxon>
        <taxon>Eurotiomycetidae</taxon>
        <taxon>Onygenales</taxon>
        <taxon>Onygenaceae</taxon>
        <taxon>Coccidioides</taxon>
    </lineage>
</organism>
<gene>
    <name evidence="2" type="ORF">CPSG_09419</name>
</gene>